<evidence type="ECO:0000259" key="1">
    <source>
        <dbReference type="Pfam" id="PF23486"/>
    </source>
</evidence>
<feature type="non-terminal residue" evidence="2">
    <location>
        <position position="1"/>
    </location>
</feature>
<accession>A0ABD0QI06</accession>
<name>A0ABD0QI06_CIRMR</name>
<keyword evidence="3" id="KW-1185">Reference proteome</keyword>
<dbReference type="PANTHER" id="PTHR13388:SF4">
    <property type="entry name" value="TRANSMEMBRANE PROTEIN 132C"/>
    <property type="match status" value="1"/>
</dbReference>
<organism evidence="2 3">
    <name type="scientific">Cirrhinus mrigala</name>
    <name type="common">Mrigala</name>
    <dbReference type="NCBI Taxonomy" id="683832"/>
    <lineage>
        <taxon>Eukaryota</taxon>
        <taxon>Metazoa</taxon>
        <taxon>Chordata</taxon>
        <taxon>Craniata</taxon>
        <taxon>Vertebrata</taxon>
        <taxon>Euteleostomi</taxon>
        <taxon>Actinopterygii</taxon>
        <taxon>Neopterygii</taxon>
        <taxon>Teleostei</taxon>
        <taxon>Ostariophysi</taxon>
        <taxon>Cypriniformes</taxon>
        <taxon>Cyprinidae</taxon>
        <taxon>Labeoninae</taxon>
        <taxon>Labeonini</taxon>
        <taxon>Cirrhinus</taxon>
    </lineage>
</organism>
<reference evidence="2 3" key="1">
    <citation type="submission" date="2024-05" db="EMBL/GenBank/DDBJ databases">
        <title>Genome sequencing and assembly of Indian major carp, Cirrhinus mrigala (Hamilton, 1822).</title>
        <authorList>
            <person name="Mohindra V."/>
            <person name="Chowdhury L.M."/>
            <person name="Lal K."/>
            <person name="Jena J.K."/>
        </authorList>
    </citation>
    <scope>NUCLEOTIDE SEQUENCE [LARGE SCALE GENOMIC DNA]</scope>
    <source>
        <strain evidence="2">CM1030</strain>
        <tissue evidence="2">Blood</tissue>
    </source>
</reference>
<dbReference type="PANTHER" id="PTHR13388">
    <property type="entry name" value="DETONATOR, ISOFORM E"/>
    <property type="match status" value="1"/>
</dbReference>
<gene>
    <name evidence="2" type="ORF">M9458_017360</name>
</gene>
<sequence>EDDDDEERRGKACTLQYQRSMVRVLTHFVAESSETRGQVVHMLGSDWQVDITELVWDFLKVENPRIARLREGRILEGMDTGMTSIQ</sequence>
<protein>
    <recommendedName>
        <fullName evidence="1">Transmembrane protein TMEM132 fifth domain-containing protein</fullName>
    </recommendedName>
</protein>
<dbReference type="Proteomes" id="UP001529510">
    <property type="component" value="Unassembled WGS sequence"/>
</dbReference>
<comment type="caution">
    <text evidence="2">The sequence shown here is derived from an EMBL/GenBank/DDBJ whole genome shotgun (WGS) entry which is preliminary data.</text>
</comment>
<dbReference type="InterPro" id="IPR026307">
    <property type="entry name" value="TMEM132"/>
</dbReference>
<proteinExistence type="predicted"/>
<dbReference type="Pfam" id="PF23486">
    <property type="entry name" value="Ig_TMEM132_5th"/>
    <property type="match status" value="1"/>
</dbReference>
<dbReference type="AlphaFoldDB" id="A0ABD0QI06"/>
<feature type="domain" description="Transmembrane protein TMEM132 fifth" evidence="1">
    <location>
        <begin position="2"/>
        <end position="86"/>
    </location>
</feature>
<dbReference type="InterPro" id="IPR055423">
    <property type="entry name" value="Ig_TMEM132_5th"/>
</dbReference>
<evidence type="ECO:0000313" key="2">
    <source>
        <dbReference type="EMBL" id="KAL0185690.1"/>
    </source>
</evidence>
<dbReference type="EMBL" id="JAMKFB020000008">
    <property type="protein sequence ID" value="KAL0185690.1"/>
    <property type="molecule type" value="Genomic_DNA"/>
</dbReference>
<evidence type="ECO:0000313" key="3">
    <source>
        <dbReference type="Proteomes" id="UP001529510"/>
    </source>
</evidence>
<feature type="non-terminal residue" evidence="2">
    <location>
        <position position="86"/>
    </location>
</feature>